<keyword evidence="12" id="KW-1185">Reference proteome</keyword>
<evidence type="ECO:0000256" key="3">
    <source>
        <dbReference type="ARBA" id="ARBA00022598"/>
    </source>
</evidence>
<dbReference type="OrthoDB" id="9760188at2"/>
<evidence type="ECO:0000313" key="11">
    <source>
        <dbReference type="EMBL" id="TDV48652.1"/>
    </source>
</evidence>
<accession>A0A4R7VH58</accession>
<proteinExistence type="inferred from homology"/>
<comment type="catalytic activity">
    <reaction evidence="7 8">
        <text>deamido-NAD(+) + L-glutamine + ATP + H2O = L-glutamate + AMP + diphosphate + NAD(+) + H(+)</text>
        <dbReference type="Rhea" id="RHEA:24384"/>
        <dbReference type="ChEBI" id="CHEBI:15377"/>
        <dbReference type="ChEBI" id="CHEBI:15378"/>
        <dbReference type="ChEBI" id="CHEBI:29985"/>
        <dbReference type="ChEBI" id="CHEBI:30616"/>
        <dbReference type="ChEBI" id="CHEBI:33019"/>
        <dbReference type="ChEBI" id="CHEBI:57540"/>
        <dbReference type="ChEBI" id="CHEBI:58359"/>
        <dbReference type="ChEBI" id="CHEBI:58437"/>
        <dbReference type="ChEBI" id="CHEBI:456215"/>
        <dbReference type="EC" id="6.3.5.1"/>
    </reaction>
</comment>
<dbReference type="NCBIfam" id="NF010588">
    <property type="entry name" value="PRK13981.1"/>
    <property type="match status" value="1"/>
</dbReference>
<comment type="similarity">
    <text evidence="2 7 8">In the C-terminal section; belongs to the NAD synthetase family.</text>
</comment>
<dbReference type="GO" id="GO:0005737">
    <property type="term" value="C:cytoplasm"/>
    <property type="evidence" value="ECO:0007669"/>
    <property type="project" value="InterPro"/>
</dbReference>
<dbReference type="FunFam" id="3.40.50.620:FF:000106">
    <property type="entry name" value="Glutamine-dependent NAD(+) synthetase"/>
    <property type="match status" value="1"/>
</dbReference>
<dbReference type="PROSITE" id="PS50263">
    <property type="entry name" value="CN_HYDROLASE"/>
    <property type="match status" value="1"/>
</dbReference>
<dbReference type="InterPro" id="IPR014729">
    <property type="entry name" value="Rossmann-like_a/b/a_fold"/>
</dbReference>
<feature type="binding site" evidence="7">
    <location>
        <position position="122"/>
    </location>
    <ligand>
        <name>L-glutamine</name>
        <dbReference type="ChEBI" id="CHEBI:58359"/>
    </ligand>
</feature>
<keyword evidence="4 7" id="KW-0547">Nucleotide-binding</keyword>
<dbReference type="UniPathway" id="UPA00253">
    <property type="reaction ID" value="UER00334"/>
</dbReference>
<dbReference type="EC" id="6.3.5.1" evidence="7 8"/>
<dbReference type="InterPro" id="IPR022310">
    <property type="entry name" value="NAD/GMP_synthase"/>
</dbReference>
<dbReference type="CDD" id="cd00553">
    <property type="entry name" value="NAD_synthase"/>
    <property type="match status" value="1"/>
</dbReference>
<evidence type="ECO:0000256" key="2">
    <source>
        <dbReference type="ARBA" id="ARBA00007145"/>
    </source>
</evidence>
<evidence type="ECO:0000256" key="8">
    <source>
        <dbReference type="PIRNR" id="PIRNR006630"/>
    </source>
</evidence>
<feature type="binding site" evidence="7">
    <location>
        <position position="432"/>
    </location>
    <ligand>
        <name>ATP</name>
        <dbReference type="ChEBI" id="CHEBI:30616"/>
    </ligand>
</feature>
<dbReference type="PANTHER" id="PTHR23090:SF9">
    <property type="entry name" value="GLUTAMINE-DEPENDENT NAD(+) SYNTHETASE"/>
    <property type="match status" value="1"/>
</dbReference>
<dbReference type="Proteomes" id="UP000294927">
    <property type="component" value="Unassembled WGS sequence"/>
</dbReference>
<comment type="caution">
    <text evidence="11">The sequence shown here is derived from an EMBL/GenBank/DDBJ whole genome shotgun (WGS) entry which is preliminary data.</text>
</comment>
<dbReference type="GO" id="GO:0003952">
    <property type="term" value="F:NAD+ synthase (glutamine-hydrolyzing) activity"/>
    <property type="evidence" value="ECO:0007669"/>
    <property type="project" value="UniProtKB-UniRule"/>
</dbReference>
<evidence type="ECO:0000256" key="5">
    <source>
        <dbReference type="ARBA" id="ARBA00022840"/>
    </source>
</evidence>
<feature type="binding site" evidence="7">
    <location>
        <position position="185"/>
    </location>
    <ligand>
        <name>L-glutamine</name>
        <dbReference type="ChEBI" id="CHEBI:58359"/>
    </ligand>
</feature>
<dbReference type="GO" id="GO:0005524">
    <property type="term" value="F:ATP binding"/>
    <property type="evidence" value="ECO:0007669"/>
    <property type="project" value="UniProtKB-UniRule"/>
</dbReference>
<dbReference type="SUPFAM" id="SSF52402">
    <property type="entry name" value="Adenine nucleotide alpha hydrolases-like"/>
    <property type="match status" value="1"/>
</dbReference>
<name>A0A4R7VH58_9PSEU</name>
<dbReference type="GO" id="GO:0008795">
    <property type="term" value="F:NAD+ synthase activity"/>
    <property type="evidence" value="ECO:0007669"/>
    <property type="project" value="UniProtKB-UniRule"/>
</dbReference>
<dbReference type="Pfam" id="PF02540">
    <property type="entry name" value="NAD_synthase"/>
    <property type="match status" value="1"/>
</dbReference>
<dbReference type="InterPro" id="IPR003694">
    <property type="entry name" value="NAD_synthase"/>
</dbReference>
<feature type="binding site" evidence="7">
    <location>
        <position position="179"/>
    </location>
    <ligand>
        <name>L-glutamine</name>
        <dbReference type="ChEBI" id="CHEBI:58359"/>
    </ligand>
</feature>
<dbReference type="Gene3D" id="3.40.50.620">
    <property type="entry name" value="HUPs"/>
    <property type="match status" value="1"/>
</dbReference>
<evidence type="ECO:0000256" key="7">
    <source>
        <dbReference type="HAMAP-Rule" id="MF_02090"/>
    </source>
</evidence>
<feature type="active site" description="Nucleophile; for glutaminase activity" evidence="7">
    <location>
        <position position="152"/>
    </location>
</feature>
<dbReference type="GO" id="GO:0009435">
    <property type="term" value="P:NAD+ biosynthetic process"/>
    <property type="evidence" value="ECO:0007669"/>
    <property type="project" value="UniProtKB-UniRule"/>
</dbReference>
<evidence type="ECO:0000256" key="4">
    <source>
        <dbReference type="ARBA" id="ARBA00022741"/>
    </source>
</evidence>
<evidence type="ECO:0000259" key="10">
    <source>
        <dbReference type="PROSITE" id="PS50263"/>
    </source>
</evidence>
<feature type="active site" description="For glutaminase activity" evidence="7">
    <location>
        <position position="116"/>
    </location>
</feature>
<sequence length="579" mass="63298">MSRSSDSGPLRLAVAQLNLVVGDLTGNVGRLREWTDRARDEGAELVLTPELSICGYPPEDLLTKTHFLRDCRAALDEFARDTHDVVAFVGFPEWDGDVYNALAVVADGAVRAVYRKCRLPNYAVFDERRYFAPGAGPSVVEVGDAPVGLSICEDIWIEGEHLADVAAAGAALMVNVAASPFHRGKGVERERMIVQRARDHLTPIAMCNLVGGQDQLVFDGGSVVVDHRGVVLGRAPRFEECLLHVDIDVAAVHRARLLDTRHRGLRAARPAVLPGVSRPPVPEQRRRGTPVLAPVLAEDAEVYGALVLGLRDYVEKNGLGKVCLGVSGGIDSALVLLIAVDALGADRVEALLMPSRYSSAETRADSRQLADNLGVRSHEISIEPAFVAYQQMLKTVFVDLAIDVAEQHLQARIRGTILMAMQNKLGWLVLGTNNKTETSVGYSTLYGDTVGALGVIDDVPKWQVYELVRYRSGLSETDPVPRGIVERPPSAETAFDQRDEDSLPKFGVLDRILELAIEEEAGRERILAETGACVDDVDLVLGLIAAKEFKRHQLPPPLRVSRRAFGRDRRMPITNRYPD</sequence>
<evidence type="ECO:0000313" key="12">
    <source>
        <dbReference type="Proteomes" id="UP000294927"/>
    </source>
</evidence>
<reference evidence="11 12" key="1">
    <citation type="submission" date="2019-03" db="EMBL/GenBank/DDBJ databases">
        <title>Genomic Encyclopedia of Archaeal and Bacterial Type Strains, Phase II (KMG-II): from individual species to whole genera.</title>
        <authorList>
            <person name="Goeker M."/>
        </authorList>
    </citation>
    <scope>NUCLEOTIDE SEQUENCE [LARGE SCALE GENOMIC DNA]</scope>
    <source>
        <strain evidence="11 12">DSM 45499</strain>
    </source>
</reference>
<comment type="caution">
    <text evidence="7">Lacks conserved residue(s) required for the propagation of feature annotation.</text>
</comment>
<dbReference type="PANTHER" id="PTHR23090">
    <property type="entry name" value="NH 3 /GLUTAMINE-DEPENDENT NAD + SYNTHETASE"/>
    <property type="match status" value="1"/>
</dbReference>
<dbReference type="HAMAP" id="MF_02090">
    <property type="entry name" value="NadE_glutamine_dep"/>
    <property type="match status" value="1"/>
</dbReference>
<comment type="function">
    <text evidence="7">Catalyzes the ATP-dependent amidation of deamido-NAD to form NAD. Uses L-glutamine as a nitrogen source.</text>
</comment>
<organism evidence="11 12">
    <name type="scientific">Actinophytocola oryzae</name>
    <dbReference type="NCBI Taxonomy" id="502181"/>
    <lineage>
        <taxon>Bacteria</taxon>
        <taxon>Bacillati</taxon>
        <taxon>Actinomycetota</taxon>
        <taxon>Actinomycetes</taxon>
        <taxon>Pseudonocardiales</taxon>
        <taxon>Pseudonocardiaceae</taxon>
    </lineage>
</organism>
<dbReference type="EMBL" id="SOCP01000008">
    <property type="protein sequence ID" value="TDV48652.1"/>
    <property type="molecule type" value="Genomic_DNA"/>
</dbReference>
<evidence type="ECO:0000256" key="6">
    <source>
        <dbReference type="ARBA" id="ARBA00023027"/>
    </source>
</evidence>
<dbReference type="NCBIfam" id="TIGR00552">
    <property type="entry name" value="nadE"/>
    <property type="match status" value="1"/>
</dbReference>
<comment type="similarity">
    <text evidence="9">Belongs to the NAD synthetase family.</text>
</comment>
<dbReference type="AlphaFoldDB" id="A0A4R7VH58"/>
<feature type="active site" description="Proton acceptor; for glutaminase activity" evidence="7">
    <location>
        <position position="50"/>
    </location>
</feature>
<gene>
    <name evidence="7" type="primary">nadE</name>
    <name evidence="11" type="ORF">CLV71_10812</name>
</gene>
<dbReference type="InterPro" id="IPR014445">
    <property type="entry name" value="Gln-dep_NAD_synthase"/>
</dbReference>
<feature type="binding site" evidence="7">
    <location>
        <position position="437"/>
    </location>
    <ligand>
        <name>deamido-NAD(+)</name>
        <dbReference type="ChEBI" id="CHEBI:58437"/>
        <note>ligand shared between two neighboring subunits</note>
    </ligand>
</feature>
<dbReference type="SUPFAM" id="SSF56317">
    <property type="entry name" value="Carbon-nitrogen hydrolase"/>
    <property type="match status" value="1"/>
</dbReference>
<dbReference type="CDD" id="cd07570">
    <property type="entry name" value="GAT_Gln-NAD-synth"/>
    <property type="match status" value="1"/>
</dbReference>
<keyword evidence="3 7" id="KW-0436">Ligase</keyword>
<dbReference type="Gene3D" id="3.60.110.10">
    <property type="entry name" value="Carbon-nitrogen hydrolase"/>
    <property type="match status" value="1"/>
</dbReference>
<feature type="binding site" evidence="7">
    <location>
        <position position="550"/>
    </location>
    <ligand>
        <name>deamido-NAD(+)</name>
        <dbReference type="ChEBI" id="CHEBI:58437"/>
        <note>ligand shared between two neighboring subunits</note>
    </ligand>
</feature>
<dbReference type="InterPro" id="IPR036526">
    <property type="entry name" value="C-N_Hydrolase_sf"/>
</dbReference>
<evidence type="ECO:0000256" key="1">
    <source>
        <dbReference type="ARBA" id="ARBA00005188"/>
    </source>
</evidence>
<dbReference type="PIRSF" id="PIRSF006630">
    <property type="entry name" value="NADS_GAT"/>
    <property type="match status" value="1"/>
</dbReference>
<evidence type="ECO:0000256" key="9">
    <source>
        <dbReference type="RuleBase" id="RU003811"/>
    </source>
</evidence>
<dbReference type="RefSeq" id="WP_133904710.1">
    <property type="nucleotide sequence ID" value="NZ_SOCP01000008.1"/>
</dbReference>
<keyword evidence="6 7" id="KW-0520">NAD</keyword>
<dbReference type="GO" id="GO:0004359">
    <property type="term" value="F:glutaminase activity"/>
    <property type="evidence" value="ECO:0007669"/>
    <property type="project" value="InterPro"/>
</dbReference>
<keyword evidence="5 7" id="KW-0067">ATP-binding</keyword>
<dbReference type="InterPro" id="IPR003010">
    <property type="entry name" value="C-N_Hydrolase"/>
</dbReference>
<feature type="binding site" evidence="7">
    <location>
        <begin position="325"/>
        <end position="332"/>
    </location>
    <ligand>
        <name>ATP</name>
        <dbReference type="ChEBI" id="CHEBI:30616"/>
    </ligand>
</feature>
<feature type="domain" description="CN hydrolase" evidence="10">
    <location>
        <begin position="10"/>
        <end position="249"/>
    </location>
</feature>
<protein>
    <recommendedName>
        <fullName evidence="7 8">Glutamine-dependent NAD(+) synthetase</fullName>
        <ecNumber evidence="7 8">6.3.5.1</ecNumber>
    </recommendedName>
    <alternativeName>
        <fullName evidence="7 8">NAD(+) synthase [glutamine-hydrolyzing]</fullName>
    </alternativeName>
</protein>
<dbReference type="Pfam" id="PF00795">
    <property type="entry name" value="CN_hydrolase"/>
    <property type="match status" value="1"/>
</dbReference>
<comment type="pathway">
    <text evidence="1 7 8">Cofactor biosynthesis; NAD(+) biosynthesis; NAD(+) from deamido-NAD(+) (L-Gln route): step 1/1.</text>
</comment>